<name>A0A085M0P7_9BILA</name>
<dbReference type="Proteomes" id="UP000030764">
    <property type="component" value="Unassembled WGS sequence"/>
</dbReference>
<dbReference type="AlphaFoldDB" id="A0A085M0P7"/>
<organism evidence="1 2">
    <name type="scientific">Trichuris suis</name>
    <name type="common">pig whipworm</name>
    <dbReference type="NCBI Taxonomy" id="68888"/>
    <lineage>
        <taxon>Eukaryota</taxon>
        <taxon>Metazoa</taxon>
        <taxon>Ecdysozoa</taxon>
        <taxon>Nematoda</taxon>
        <taxon>Enoplea</taxon>
        <taxon>Dorylaimia</taxon>
        <taxon>Trichinellida</taxon>
        <taxon>Trichuridae</taxon>
        <taxon>Trichuris</taxon>
    </lineage>
</organism>
<sequence>MQQESGLITHRTSIDLSESRILVVQDLTFGILVVQDFEREHSGMQVDWWVGNWSMCFHFSSNELPNNRQVRYLKIESSRIGRNSQTAGPLEEFSSQKDFHDLDFSFYDPNLDRNESCRTAVGLLPSLNLPIENLEVNLMSSSRQ</sequence>
<accession>A0A085M0P7</accession>
<keyword evidence="2" id="KW-1185">Reference proteome</keyword>
<gene>
    <name evidence="1" type="ORF">M513_08334</name>
</gene>
<reference evidence="1 2" key="1">
    <citation type="journal article" date="2014" name="Nat. Genet.">
        <title>Genome and transcriptome of the porcine whipworm Trichuris suis.</title>
        <authorList>
            <person name="Jex A.R."/>
            <person name="Nejsum P."/>
            <person name="Schwarz E.M."/>
            <person name="Hu L."/>
            <person name="Young N.D."/>
            <person name="Hall R.S."/>
            <person name="Korhonen P.K."/>
            <person name="Liao S."/>
            <person name="Thamsborg S."/>
            <person name="Xia J."/>
            <person name="Xu P."/>
            <person name="Wang S."/>
            <person name="Scheerlinck J.P."/>
            <person name="Hofmann A."/>
            <person name="Sternberg P.W."/>
            <person name="Wang J."/>
            <person name="Gasser R.B."/>
        </authorList>
    </citation>
    <scope>NUCLEOTIDE SEQUENCE [LARGE SCALE GENOMIC DNA]</scope>
    <source>
        <strain evidence="1">DCEP-RM93M</strain>
    </source>
</reference>
<dbReference type="EMBL" id="KL363248">
    <property type="protein sequence ID" value="KFD50793.1"/>
    <property type="molecule type" value="Genomic_DNA"/>
</dbReference>
<protein>
    <submittedName>
        <fullName evidence="1">Uncharacterized protein</fullName>
    </submittedName>
</protein>
<proteinExistence type="predicted"/>
<evidence type="ECO:0000313" key="2">
    <source>
        <dbReference type="Proteomes" id="UP000030764"/>
    </source>
</evidence>
<evidence type="ECO:0000313" key="1">
    <source>
        <dbReference type="EMBL" id="KFD50793.1"/>
    </source>
</evidence>